<reference evidence="7 8" key="1">
    <citation type="submission" date="2007-01" db="EMBL/GenBank/DDBJ databases">
        <authorList>
            <person name="Haygood M."/>
            <person name="Podell S."/>
            <person name="Anderson C."/>
            <person name="Hopkinson B."/>
            <person name="Roe K."/>
            <person name="Barbeau K."/>
            <person name="Gaasterland T."/>
            <person name="Ferriera S."/>
            <person name="Johnson J."/>
            <person name="Kravitz S."/>
            <person name="Beeson K."/>
            <person name="Sutton G."/>
            <person name="Rogers Y.-H."/>
            <person name="Friedman R."/>
            <person name="Frazier M."/>
            <person name="Venter J.C."/>
        </authorList>
    </citation>
    <scope>NUCLEOTIDE SEQUENCE [LARGE SCALE GENOMIC DNA]</scope>
    <source>
        <strain evidence="7 8">ATCC 23134</strain>
    </source>
</reference>
<evidence type="ECO:0000259" key="5">
    <source>
        <dbReference type="Pfam" id="PF07695"/>
    </source>
</evidence>
<dbReference type="GO" id="GO:0016791">
    <property type="term" value="F:phosphatase activity"/>
    <property type="evidence" value="ECO:0007669"/>
    <property type="project" value="TreeGrafter"/>
</dbReference>
<dbReference type="Pfam" id="PF07696">
    <property type="entry name" value="7TMR-DISMED2"/>
    <property type="match status" value="1"/>
</dbReference>
<dbReference type="Proteomes" id="UP000004095">
    <property type="component" value="Unassembled WGS sequence"/>
</dbReference>
<dbReference type="RefSeq" id="WP_002696839.1">
    <property type="nucleotide sequence ID" value="NZ_AAWS01000012.1"/>
</dbReference>
<feature type="domain" description="7TM-DISM receptor extracellular" evidence="5">
    <location>
        <begin position="205"/>
        <end position="422"/>
    </location>
</feature>
<feature type="transmembrane region" description="Helical" evidence="3">
    <location>
        <begin position="257"/>
        <end position="275"/>
    </location>
</feature>
<evidence type="ECO:0000259" key="4">
    <source>
        <dbReference type="Pfam" id="PF07228"/>
    </source>
</evidence>
<proteinExistence type="predicted"/>
<dbReference type="OrthoDB" id="9767435at2"/>
<protein>
    <submittedName>
        <fullName evidence="7">Membrane protein, putative</fullName>
    </submittedName>
</protein>
<dbReference type="PANTHER" id="PTHR43156:SF9">
    <property type="entry name" value="HAMP DOMAIN-CONTAINING PROTEIN"/>
    <property type="match status" value="1"/>
</dbReference>
<feature type="transmembrane region" description="Helical" evidence="3">
    <location>
        <begin position="228"/>
        <end position="251"/>
    </location>
</feature>
<evidence type="ECO:0000313" key="7">
    <source>
        <dbReference type="EMBL" id="EAY29199.1"/>
    </source>
</evidence>
<dbReference type="Gene3D" id="2.60.40.2380">
    <property type="match status" value="1"/>
</dbReference>
<feature type="transmembrane region" description="Helical" evidence="3">
    <location>
        <begin position="295"/>
        <end position="317"/>
    </location>
</feature>
<accession>A1ZKH3</accession>
<dbReference type="eggNOG" id="COG2208">
    <property type="taxonomic scope" value="Bacteria"/>
</dbReference>
<dbReference type="InterPro" id="IPR036457">
    <property type="entry name" value="PPM-type-like_dom_sf"/>
</dbReference>
<dbReference type="Gene3D" id="3.60.40.10">
    <property type="entry name" value="PPM-type phosphatase domain"/>
    <property type="match status" value="1"/>
</dbReference>
<keyword evidence="2" id="KW-0175">Coiled coil</keyword>
<dbReference type="AlphaFoldDB" id="A1ZKH3"/>
<feature type="coiled-coil region" evidence="2">
    <location>
        <begin position="423"/>
        <end position="451"/>
    </location>
</feature>
<dbReference type="EMBL" id="AAWS01000012">
    <property type="protein sequence ID" value="EAY29199.1"/>
    <property type="molecule type" value="Genomic_DNA"/>
</dbReference>
<keyword evidence="1" id="KW-0378">Hydrolase</keyword>
<feature type="transmembrane region" description="Helical" evidence="3">
    <location>
        <begin position="202"/>
        <end position="221"/>
    </location>
</feature>
<keyword evidence="3" id="KW-1133">Transmembrane helix</keyword>
<sequence length="745" mass="86561">MPVHYLKYCLFYWLFLGIPSLVLAQETVVIPDSLAKLPVYNGGRFHDVARQLHILRDKSQQLTYPQIKQFSSKFIANNTHQQPLEHFESCWAKITLQSPITQDYFLYFPSSFDIDVYVEYPKGKVVFKKTGYHLHPSQKDVKNYRKHFVRVQLNAQRATTLYIHYKMGYRSFFNAEVLLSLHPAKVYETSGYVLNIVKLHEVFIYIWVVLMVYNGLLFLIIKERLYLIYTFYIFTWLGFSDTSFHVLSLYFTKAYLVPVWIIFVFLYCSSFVVFLQHYLKVKEHLPRFARINRLLLVFFCWVLFYGLIDFLLTYQWVPVSAFTKTLYTYVIDICFVFILISTLIPLLFFLQAVIIYRKGYKPASWYIAGSFILLFSVSGYYIINYIFKFNNNELFVNNVFRVGQQIGFTLEMMIFSIGIGYRYNSTQKAKQELLQNQNQLLEEQVSLHTQQLTKANYEITRQRDHLKQKNKDIMDSINYARYIQQAFLPQKTAIQALLPESFIFFKPKEVVSGDFYWFAKINRRAQLVRNKMYQGADYQRSKIQYDNSKVVIVAADCTGHGVAGALMSMVGNDALNKIVLDRGIVEADKILNLLNFNILQLIYNQEARSGVGMDVSLAVIDQTAKTIEFAGALSSLVVIQNGELRSIKGDIFPVGGIGGVARRFSKHVVDVSVPTTLYLFSDGFRDQFGGEAGKKFSTKRFYKLLHSIHTEPMPRQEAILKDTIQQWMGGHDQLDDMLVMGIRVV</sequence>
<dbReference type="Pfam" id="PF07228">
    <property type="entry name" value="SpoIIE"/>
    <property type="match status" value="1"/>
</dbReference>
<keyword evidence="3" id="KW-0812">Transmembrane</keyword>
<keyword evidence="3" id="KW-0472">Membrane</keyword>
<evidence type="ECO:0000259" key="6">
    <source>
        <dbReference type="Pfam" id="PF07696"/>
    </source>
</evidence>
<dbReference type="Pfam" id="PF07695">
    <property type="entry name" value="7TMR-DISM_7TM"/>
    <property type="match status" value="1"/>
</dbReference>
<evidence type="ECO:0000256" key="1">
    <source>
        <dbReference type="ARBA" id="ARBA00022801"/>
    </source>
</evidence>
<comment type="caution">
    <text evidence="7">The sequence shown here is derived from an EMBL/GenBank/DDBJ whole genome shotgun (WGS) entry which is preliminary data.</text>
</comment>
<dbReference type="InterPro" id="IPR001932">
    <property type="entry name" value="PPM-type_phosphatase-like_dom"/>
</dbReference>
<dbReference type="PANTHER" id="PTHR43156">
    <property type="entry name" value="STAGE II SPORULATION PROTEIN E-RELATED"/>
    <property type="match status" value="1"/>
</dbReference>
<dbReference type="InterPro" id="IPR011622">
    <property type="entry name" value="7TMR_DISM_rcpt_extracell_dom2"/>
</dbReference>
<feature type="transmembrane region" description="Helical" evidence="3">
    <location>
        <begin position="363"/>
        <end position="383"/>
    </location>
</feature>
<feature type="transmembrane region" description="Helical" evidence="3">
    <location>
        <begin position="329"/>
        <end position="356"/>
    </location>
</feature>
<keyword evidence="8" id="KW-1185">Reference proteome</keyword>
<gene>
    <name evidence="7" type="ORF">M23134_02390</name>
</gene>
<evidence type="ECO:0000256" key="3">
    <source>
        <dbReference type="SAM" id="Phobius"/>
    </source>
</evidence>
<organism evidence="7 8">
    <name type="scientific">Microscilla marina ATCC 23134</name>
    <dbReference type="NCBI Taxonomy" id="313606"/>
    <lineage>
        <taxon>Bacteria</taxon>
        <taxon>Pseudomonadati</taxon>
        <taxon>Bacteroidota</taxon>
        <taxon>Cytophagia</taxon>
        <taxon>Cytophagales</taxon>
        <taxon>Microscillaceae</taxon>
        <taxon>Microscilla</taxon>
    </lineage>
</organism>
<feature type="domain" description="PPM-type phosphatase" evidence="4">
    <location>
        <begin position="547"/>
        <end position="744"/>
    </location>
</feature>
<name>A1ZKH3_MICM2</name>
<dbReference type="InterPro" id="IPR052016">
    <property type="entry name" value="Bact_Sigma-Reg"/>
</dbReference>
<feature type="domain" description="7TM-DISM receptor extracellular" evidence="6">
    <location>
        <begin position="50"/>
        <end position="166"/>
    </location>
</feature>
<evidence type="ECO:0000256" key="2">
    <source>
        <dbReference type="SAM" id="Coils"/>
    </source>
</evidence>
<dbReference type="InterPro" id="IPR011623">
    <property type="entry name" value="7TMR_DISM_rcpt_extracell_dom1"/>
</dbReference>
<evidence type="ECO:0000313" key="8">
    <source>
        <dbReference type="Proteomes" id="UP000004095"/>
    </source>
</evidence>